<dbReference type="Proteomes" id="UP000203733">
    <property type="component" value="Segment"/>
</dbReference>
<protein>
    <submittedName>
        <fullName evidence="2">Uncharacterized protein</fullName>
    </submittedName>
</protein>
<evidence type="ECO:0000256" key="1">
    <source>
        <dbReference type="SAM" id="Phobius"/>
    </source>
</evidence>
<accession>A4L222</accession>
<evidence type="ECO:0000313" key="2">
    <source>
        <dbReference type="EMBL" id="ABO45392.1"/>
    </source>
</evidence>
<evidence type="ECO:0000313" key="3">
    <source>
        <dbReference type="Proteomes" id="UP000203733"/>
    </source>
</evidence>
<dbReference type="KEGG" id="vg:4960798"/>
<reference evidence="2 3" key="1">
    <citation type="journal article" date="2007" name="J. Virol.">
        <title>The genome of Gryllus bimaculatus nudivirus indicates an ancient diversification of baculovirus-related nonoccluded nudiviruses of insects.</title>
        <authorList>
            <person name="Wang Y."/>
            <person name="Kleespies R.G."/>
            <person name="Huger A.M."/>
            <person name="Jehle J.A."/>
        </authorList>
    </citation>
    <scope>NUCLEOTIDE SEQUENCE [LARGE SCALE GENOMIC DNA]</scope>
</reference>
<keyword evidence="1" id="KW-0812">Transmembrane</keyword>
<name>A4L222_9VIRU</name>
<dbReference type="GeneID" id="4960798"/>
<keyword evidence="3" id="KW-1185">Reference proteome</keyword>
<dbReference type="EMBL" id="EF203088">
    <property type="protein sequence ID" value="ABO45392.1"/>
    <property type="molecule type" value="Genomic_DNA"/>
</dbReference>
<keyword evidence="1" id="KW-1133">Transmembrane helix</keyword>
<proteinExistence type="predicted"/>
<sequence>MSLNLSNDNNYVLNLTEGFQDKDRDERYKEILRRQLGPNGITLSVNLTFLFISMMIVLLMVFVSSINIK</sequence>
<organism evidence="2 3">
    <name type="scientific">Gryllus bimaculatus nudivirus</name>
    <dbReference type="NCBI Taxonomy" id="432587"/>
    <lineage>
        <taxon>Viruses</taxon>
        <taxon>Viruses incertae sedis</taxon>
        <taxon>Naldaviricetes</taxon>
        <taxon>Lefavirales</taxon>
        <taxon>Nudiviridae</taxon>
        <taxon>Alphanudivirus</taxon>
        <taxon>Alphanudivirus grybimaculati</taxon>
    </lineage>
</organism>
<feature type="transmembrane region" description="Helical" evidence="1">
    <location>
        <begin position="41"/>
        <end position="63"/>
    </location>
</feature>
<dbReference type="RefSeq" id="YP_001111326.1">
    <property type="nucleotide sequence ID" value="NC_009240.1"/>
</dbReference>
<keyword evidence="1" id="KW-0472">Membrane</keyword>